<keyword evidence="1" id="KW-0812">Transmembrane</keyword>
<proteinExistence type="predicted"/>
<keyword evidence="1" id="KW-0472">Membrane</keyword>
<evidence type="ECO:0000256" key="1">
    <source>
        <dbReference type="SAM" id="Phobius"/>
    </source>
</evidence>
<organism evidence="2">
    <name type="scientific">freshwater metagenome</name>
    <dbReference type="NCBI Taxonomy" id="449393"/>
    <lineage>
        <taxon>unclassified sequences</taxon>
        <taxon>metagenomes</taxon>
        <taxon>ecological metagenomes</taxon>
    </lineage>
</organism>
<evidence type="ECO:0000313" key="2">
    <source>
        <dbReference type="EMBL" id="CAB5041024.1"/>
    </source>
</evidence>
<name>A0A6J7SHZ2_9ZZZZ</name>
<accession>A0A6J7SHZ2</accession>
<dbReference type="EMBL" id="CAFBPZ010000094">
    <property type="protein sequence ID" value="CAB5041024.1"/>
    <property type="molecule type" value="Genomic_DNA"/>
</dbReference>
<gene>
    <name evidence="2" type="ORF">UFOPK4237_01239</name>
</gene>
<dbReference type="AlphaFoldDB" id="A0A6J7SHZ2"/>
<feature type="transmembrane region" description="Helical" evidence="1">
    <location>
        <begin position="36"/>
        <end position="53"/>
    </location>
</feature>
<sequence length="78" mass="8745">MEPVTVQGALDWSQAFVVPKDAVHVRVSFSQTTRSLWMWLQLIVFVVLVVLSLPARRVDDIDPDVEGSGFPAEAVRHE</sequence>
<reference evidence="2" key="1">
    <citation type="submission" date="2020-05" db="EMBL/GenBank/DDBJ databases">
        <authorList>
            <person name="Chiriac C."/>
            <person name="Salcher M."/>
            <person name="Ghai R."/>
            <person name="Kavagutti S V."/>
        </authorList>
    </citation>
    <scope>NUCLEOTIDE SEQUENCE</scope>
</reference>
<protein>
    <submittedName>
        <fullName evidence="2">Unannotated protein</fullName>
    </submittedName>
</protein>
<keyword evidence="1" id="KW-1133">Transmembrane helix</keyword>